<evidence type="ECO:0000259" key="1">
    <source>
        <dbReference type="Pfam" id="PF00561"/>
    </source>
</evidence>
<dbReference type="KEGG" id="cau:Caur_0151"/>
<sequence length="298" mass="32884">MSTPTEINTTRKFEIREEYRSGPDGLMRVWMSSPVQGLPVLLIHGYGALIEHWRPVMRAIAGEQTLYALDLYYFGYSARPAGRPSRERWAAQAAALIRNTIGRPAVVVGHSMGGVVSAQLARAYPDLVHALVLVNSSGAQLQARPLSTFDRFMLDAIGSPLIGEALAGVFGNRWGVRQGLLSAYHRKECVTPELVELFSGPLRRYGAGSYLKVSREFANLVLDLTPGEIKQPTLLIWGAEDRSIPPAHAEIIRQRMIPHAEIKIIPDSGHCPFDETPAAFLDILLPWLRKVGEQTVVA</sequence>
<dbReference type="InParanoid" id="A9WBJ8"/>
<organism evidence="2 3">
    <name type="scientific">Chloroflexus aurantiacus (strain ATCC 29366 / DSM 635 / J-10-fl)</name>
    <dbReference type="NCBI Taxonomy" id="324602"/>
    <lineage>
        <taxon>Bacteria</taxon>
        <taxon>Bacillati</taxon>
        <taxon>Chloroflexota</taxon>
        <taxon>Chloroflexia</taxon>
        <taxon>Chloroflexales</taxon>
        <taxon>Chloroflexineae</taxon>
        <taxon>Chloroflexaceae</taxon>
        <taxon>Chloroflexus</taxon>
    </lineage>
</organism>
<dbReference type="STRING" id="324602.Caur_0151"/>
<feature type="domain" description="AB hydrolase-1" evidence="1">
    <location>
        <begin position="39"/>
        <end position="275"/>
    </location>
</feature>
<dbReference type="PATRIC" id="fig|324602.8.peg.174"/>
<dbReference type="HOGENOM" id="CLU_020336_13_4_0"/>
<proteinExistence type="predicted"/>
<dbReference type="PANTHER" id="PTHR46438">
    <property type="entry name" value="ALPHA/BETA-HYDROLASES SUPERFAMILY PROTEIN"/>
    <property type="match status" value="1"/>
</dbReference>
<dbReference type="RefSeq" id="WP_012256061.1">
    <property type="nucleotide sequence ID" value="NC_010175.1"/>
</dbReference>
<dbReference type="InterPro" id="IPR000073">
    <property type="entry name" value="AB_hydrolase_1"/>
</dbReference>
<dbReference type="EnsemblBacteria" id="ABY33405">
    <property type="protein sequence ID" value="ABY33405"/>
    <property type="gene ID" value="Caur_0151"/>
</dbReference>
<dbReference type="eggNOG" id="COG2267">
    <property type="taxonomic scope" value="Bacteria"/>
</dbReference>
<name>A9WBJ8_CHLAA</name>
<dbReference type="PANTHER" id="PTHR46438:SF11">
    <property type="entry name" value="LIPASE-RELATED"/>
    <property type="match status" value="1"/>
</dbReference>
<dbReference type="Pfam" id="PF00561">
    <property type="entry name" value="Abhydrolase_1"/>
    <property type="match status" value="1"/>
</dbReference>
<dbReference type="SUPFAM" id="SSF53474">
    <property type="entry name" value="alpha/beta-Hydrolases"/>
    <property type="match status" value="1"/>
</dbReference>
<reference evidence="3" key="1">
    <citation type="journal article" date="2011" name="BMC Genomics">
        <title>Complete genome sequence of the filamentous anoxygenic phototrophic bacterium Chloroflexus aurantiacus.</title>
        <authorList>
            <person name="Tang K.H."/>
            <person name="Barry K."/>
            <person name="Chertkov O."/>
            <person name="Dalin E."/>
            <person name="Han C.S."/>
            <person name="Hauser L.J."/>
            <person name="Honchak B.M."/>
            <person name="Karbach L.E."/>
            <person name="Land M.L."/>
            <person name="Lapidus A."/>
            <person name="Larimer F.W."/>
            <person name="Mikhailova N."/>
            <person name="Pitluck S."/>
            <person name="Pierson B.K."/>
            <person name="Blankenship R.E."/>
        </authorList>
    </citation>
    <scope>NUCLEOTIDE SEQUENCE [LARGE SCALE GENOMIC DNA]</scope>
    <source>
        <strain evidence="3">ATCC 29366 / DSM 635 / J-10-fl</strain>
    </source>
</reference>
<dbReference type="PRINTS" id="PR00111">
    <property type="entry name" value="ABHYDROLASE"/>
</dbReference>
<dbReference type="FunCoup" id="A9WBJ8">
    <property type="interactions" value="81"/>
</dbReference>
<dbReference type="GO" id="GO:0016787">
    <property type="term" value="F:hydrolase activity"/>
    <property type="evidence" value="ECO:0007669"/>
    <property type="project" value="UniProtKB-KW"/>
</dbReference>
<dbReference type="EMBL" id="CP000909">
    <property type="protein sequence ID" value="ABY33405.1"/>
    <property type="molecule type" value="Genomic_DNA"/>
</dbReference>
<dbReference type="AlphaFoldDB" id="A9WBJ8"/>
<gene>
    <name evidence="2" type="ordered locus">Caur_0151</name>
</gene>
<keyword evidence="2" id="KW-0378">Hydrolase</keyword>
<protein>
    <submittedName>
        <fullName evidence="2">Alpha/beta hydrolase fold-containing protein</fullName>
    </submittedName>
</protein>
<dbReference type="MEROPS" id="S33.010"/>
<dbReference type="Gene3D" id="3.40.50.1820">
    <property type="entry name" value="alpha/beta hydrolase"/>
    <property type="match status" value="1"/>
</dbReference>
<accession>A9WBJ8</accession>
<evidence type="ECO:0000313" key="3">
    <source>
        <dbReference type="Proteomes" id="UP000002008"/>
    </source>
</evidence>
<dbReference type="ESTHER" id="chlau-q3dzy7">
    <property type="family name" value="AlphaBeta_hydrolase"/>
</dbReference>
<evidence type="ECO:0000313" key="2">
    <source>
        <dbReference type="EMBL" id="ABY33405.1"/>
    </source>
</evidence>
<dbReference type="InterPro" id="IPR029058">
    <property type="entry name" value="AB_hydrolase_fold"/>
</dbReference>
<dbReference type="Proteomes" id="UP000002008">
    <property type="component" value="Chromosome"/>
</dbReference>
<keyword evidence="3" id="KW-1185">Reference proteome</keyword>